<dbReference type="OrthoDB" id="3687641at2759"/>
<gene>
    <name evidence="5" type="ORF">OCU04_004368</name>
</gene>
<comment type="similarity">
    <text evidence="3">Belongs to the ustYa family.</text>
</comment>
<evidence type="ECO:0000313" key="5">
    <source>
        <dbReference type="EMBL" id="KAJ8066989.1"/>
    </source>
</evidence>
<accession>A0A9X0AQC7</accession>
<dbReference type="Proteomes" id="UP001152300">
    <property type="component" value="Unassembled WGS sequence"/>
</dbReference>
<sequence>MSHIQTTSQFLSSRRGYQLPSLENDQLPSRKSCNSSHPLFNRQAVLIFFFFAFGISVSFVTGRYYIPYQDAVSRCQPNIELPLQEHKFVYNQTFVEAGPTADKAWESLFPAQGGYFRHPTVSPARANFAVFHQLHCLDKMRLAYWALYDGSLAVHNGAPGADFDPNSLSDHFAPLHITHCFELIRNALICRPDTTVEVKDLKVNGVTGFEAEHFCVNWNQLVDWVSEWENYGKPGTK</sequence>
<proteinExistence type="inferred from homology"/>
<dbReference type="AlphaFoldDB" id="A0A9X0AQC7"/>
<reference evidence="5" key="1">
    <citation type="submission" date="2022-11" db="EMBL/GenBank/DDBJ databases">
        <title>Genome Resource of Sclerotinia nivalis Strain SnTB1, a Plant Pathogen Isolated from American Ginseng.</title>
        <authorList>
            <person name="Fan S."/>
        </authorList>
    </citation>
    <scope>NUCLEOTIDE SEQUENCE</scope>
    <source>
        <strain evidence="5">SnTB1</strain>
    </source>
</reference>
<dbReference type="GO" id="GO:0016491">
    <property type="term" value="F:oxidoreductase activity"/>
    <property type="evidence" value="ECO:0007669"/>
    <property type="project" value="UniProtKB-KW"/>
</dbReference>
<evidence type="ECO:0000256" key="3">
    <source>
        <dbReference type="ARBA" id="ARBA00035112"/>
    </source>
</evidence>
<dbReference type="PANTHER" id="PTHR33365">
    <property type="entry name" value="YALI0B05434P"/>
    <property type="match status" value="1"/>
</dbReference>
<feature type="transmembrane region" description="Helical" evidence="4">
    <location>
        <begin position="44"/>
        <end position="66"/>
    </location>
</feature>
<evidence type="ECO:0008006" key="7">
    <source>
        <dbReference type="Google" id="ProtNLM"/>
    </source>
</evidence>
<comment type="caution">
    <text evidence="5">The sequence shown here is derived from an EMBL/GenBank/DDBJ whole genome shotgun (WGS) entry which is preliminary data.</text>
</comment>
<name>A0A9X0AQC7_9HELO</name>
<dbReference type="InterPro" id="IPR021765">
    <property type="entry name" value="UstYa-like"/>
</dbReference>
<dbReference type="GO" id="GO:0043386">
    <property type="term" value="P:mycotoxin biosynthetic process"/>
    <property type="evidence" value="ECO:0007669"/>
    <property type="project" value="InterPro"/>
</dbReference>
<keyword evidence="6" id="KW-1185">Reference proteome</keyword>
<keyword evidence="4" id="KW-1133">Transmembrane helix</keyword>
<evidence type="ECO:0000256" key="2">
    <source>
        <dbReference type="ARBA" id="ARBA00023002"/>
    </source>
</evidence>
<dbReference type="Pfam" id="PF11807">
    <property type="entry name" value="UstYa"/>
    <property type="match status" value="1"/>
</dbReference>
<organism evidence="5 6">
    <name type="scientific">Sclerotinia nivalis</name>
    <dbReference type="NCBI Taxonomy" id="352851"/>
    <lineage>
        <taxon>Eukaryota</taxon>
        <taxon>Fungi</taxon>
        <taxon>Dikarya</taxon>
        <taxon>Ascomycota</taxon>
        <taxon>Pezizomycotina</taxon>
        <taxon>Leotiomycetes</taxon>
        <taxon>Helotiales</taxon>
        <taxon>Sclerotiniaceae</taxon>
        <taxon>Sclerotinia</taxon>
    </lineage>
</organism>
<keyword evidence="4" id="KW-0472">Membrane</keyword>
<dbReference type="EMBL" id="JAPEIS010000004">
    <property type="protein sequence ID" value="KAJ8066989.1"/>
    <property type="molecule type" value="Genomic_DNA"/>
</dbReference>
<keyword evidence="4" id="KW-0812">Transmembrane</keyword>
<dbReference type="PANTHER" id="PTHR33365:SF11">
    <property type="entry name" value="TAT PATHWAY SIGNAL SEQUENCE"/>
    <property type="match status" value="1"/>
</dbReference>
<protein>
    <recommendedName>
        <fullName evidence="7">Tat pathway signal sequence</fullName>
    </recommendedName>
</protein>
<comment type="pathway">
    <text evidence="1">Mycotoxin biosynthesis.</text>
</comment>
<evidence type="ECO:0000256" key="4">
    <source>
        <dbReference type="SAM" id="Phobius"/>
    </source>
</evidence>
<evidence type="ECO:0000256" key="1">
    <source>
        <dbReference type="ARBA" id="ARBA00004685"/>
    </source>
</evidence>
<keyword evidence="2" id="KW-0560">Oxidoreductase</keyword>
<evidence type="ECO:0000313" key="6">
    <source>
        <dbReference type="Proteomes" id="UP001152300"/>
    </source>
</evidence>